<feature type="compositionally biased region" description="Basic and acidic residues" evidence="1">
    <location>
        <begin position="390"/>
        <end position="402"/>
    </location>
</feature>
<feature type="region of interest" description="Disordered" evidence="1">
    <location>
        <begin position="695"/>
        <end position="752"/>
    </location>
</feature>
<feature type="compositionally biased region" description="Acidic residues" evidence="1">
    <location>
        <begin position="735"/>
        <end position="752"/>
    </location>
</feature>
<keyword evidence="4" id="KW-1185">Reference proteome</keyword>
<dbReference type="InterPro" id="IPR013320">
    <property type="entry name" value="ConA-like_dom_sf"/>
</dbReference>
<dbReference type="PANTHER" id="PTHR12381">
    <property type="entry name" value="HETEROGENEOUS NUCLEAR RIBONUCLEOPROTEIN U FAMILY MEMBER"/>
    <property type="match status" value="1"/>
</dbReference>
<dbReference type="Proteomes" id="UP001189429">
    <property type="component" value="Unassembled WGS sequence"/>
</dbReference>
<dbReference type="SUPFAM" id="SSF49899">
    <property type="entry name" value="Concanavalin A-like lectins/glucanases"/>
    <property type="match status" value="1"/>
</dbReference>
<protein>
    <recommendedName>
        <fullName evidence="2">B30.2/SPRY domain-containing protein</fullName>
    </recommendedName>
</protein>
<dbReference type="SMART" id="SM00449">
    <property type="entry name" value="SPRY"/>
    <property type="match status" value="1"/>
</dbReference>
<evidence type="ECO:0000256" key="1">
    <source>
        <dbReference type="SAM" id="MobiDB-lite"/>
    </source>
</evidence>
<proteinExistence type="predicted"/>
<feature type="region of interest" description="Disordered" evidence="1">
    <location>
        <begin position="538"/>
        <end position="582"/>
    </location>
</feature>
<dbReference type="InterPro" id="IPR003877">
    <property type="entry name" value="SPRY_dom"/>
</dbReference>
<dbReference type="EMBL" id="CAUYUJ010016239">
    <property type="protein sequence ID" value="CAK0863240.1"/>
    <property type="molecule type" value="Genomic_DNA"/>
</dbReference>
<feature type="compositionally biased region" description="Acidic residues" evidence="1">
    <location>
        <begin position="559"/>
        <end position="578"/>
    </location>
</feature>
<accession>A0ABN9UT66</accession>
<name>A0ABN9UT66_9DINO</name>
<feature type="compositionally biased region" description="Basic and acidic residues" evidence="1">
    <location>
        <begin position="538"/>
        <end position="558"/>
    </location>
</feature>
<sequence>MGHQLHDCEGVLDYPRFSVGFVVGTTRYLVLSGTLCSRRLEWDQSFECSGPDEIQDLLGNMWADFFARIGADSHAHADVYRDAQKTHLADIKRDFDFMSRFAQVATLVAPQPFGLRVCGLVAAGSFIPPGRVTWADGPLGAVEFLVPDTTVNVMTSTVGDILMSLQDNGFQCLLAGARANVGVRSGRYMFEIKIVESPSSKHIKSYMKIGFSIAGSSLLLDSDTSVSFDSTGLFSGSATRAKVSERLFAGDVVACLINLEKGSPNCNTISLFKNGVRVAQPQALPESLQGKPMFPTVAFKCMTLHTNFGPEPICSLPFKCHMVGSALKTDAEVTTYEATDEGEVLFPVSLPDQGSFDWLDMYLEKNPGYTEISDRAIRDWAEKSWGPHPPSDRPARTSNDRPEMGFGVWAIDDGTVKGALRSLCALQKRKYVVMEVKGNLFKEDRAEALKPFKASNFKTSAAVLVGTPTPEFKKRSQMLFLKQKQDAANKEHQEKFEATKKKWLFDKRQKELEKARQKAAKDKEKAAKARAKAIEEAKKKAEAAKEGKEVVEEEKKEEEPEEEEPEEAEPEEPEPVEDDPPKMTLTAEEKQLSFKPAVIPDLTEYVMNTTFTKFSLPEKEEGFDEIRYEFLKDGAKCKKFVQDWISSRKLTTRVEEIKPSAWFHTNKKSWEKAVHEWQAALAKYSSNLAKKRSDKAAKEARKKQAAAKAAAAKAKAEEDKKNGEVKEDDKKQEVVEEIEEEEDDDDEPEPQVDFEGIDVFGVEDVTDIGGGMPLYKEFTQDDWTLMSFAFELHLMAHSFKKDCGDEDLPGLHVDHLDHYYQKYFKKGFSPQSFGKETSKDAVELVKDMVLVDSKGTLVSCLQEEMETYQAFVKITEEARRYRNLRIDLGEEDAVLKLAAQRGGNQQYGQKRKQSWGPPQGQPGAKGGWGQQGWGQQGWAPAGKKGKKGKGWGK</sequence>
<feature type="compositionally biased region" description="Basic residues" evidence="1">
    <location>
        <begin position="943"/>
        <end position="953"/>
    </location>
</feature>
<dbReference type="PANTHER" id="PTHR12381:SF56">
    <property type="entry name" value="B30.2_SPRY DOMAIN-CONTAINING PROTEIN-RELATED"/>
    <property type="match status" value="1"/>
</dbReference>
<feature type="domain" description="B30.2/SPRY" evidence="2">
    <location>
        <begin position="123"/>
        <end position="313"/>
    </location>
</feature>
<comment type="caution">
    <text evidence="3">The sequence shown here is derived from an EMBL/GenBank/DDBJ whole genome shotgun (WGS) entry which is preliminary data.</text>
</comment>
<evidence type="ECO:0000313" key="4">
    <source>
        <dbReference type="Proteomes" id="UP001189429"/>
    </source>
</evidence>
<feature type="compositionally biased region" description="Gly residues" evidence="1">
    <location>
        <begin position="923"/>
        <end position="935"/>
    </location>
</feature>
<feature type="region of interest" description="Disordered" evidence="1">
    <location>
        <begin position="902"/>
        <end position="953"/>
    </location>
</feature>
<organism evidence="3 4">
    <name type="scientific">Prorocentrum cordatum</name>
    <dbReference type="NCBI Taxonomy" id="2364126"/>
    <lineage>
        <taxon>Eukaryota</taxon>
        <taxon>Sar</taxon>
        <taxon>Alveolata</taxon>
        <taxon>Dinophyceae</taxon>
        <taxon>Prorocentrales</taxon>
        <taxon>Prorocentraceae</taxon>
        <taxon>Prorocentrum</taxon>
    </lineage>
</organism>
<evidence type="ECO:0000313" key="3">
    <source>
        <dbReference type="EMBL" id="CAK0863240.1"/>
    </source>
</evidence>
<dbReference type="Gene3D" id="2.60.120.920">
    <property type="match status" value="1"/>
</dbReference>
<dbReference type="PROSITE" id="PS50188">
    <property type="entry name" value="B302_SPRY"/>
    <property type="match status" value="1"/>
</dbReference>
<gene>
    <name evidence="3" type="ORF">PCOR1329_LOCUS51436</name>
</gene>
<feature type="compositionally biased region" description="Basic and acidic residues" evidence="1">
    <location>
        <begin position="714"/>
        <end position="734"/>
    </location>
</feature>
<dbReference type="InterPro" id="IPR043136">
    <property type="entry name" value="B30.2/SPRY_sf"/>
</dbReference>
<reference evidence="3" key="1">
    <citation type="submission" date="2023-10" db="EMBL/GenBank/DDBJ databases">
        <authorList>
            <person name="Chen Y."/>
            <person name="Shah S."/>
            <person name="Dougan E. K."/>
            <person name="Thang M."/>
            <person name="Chan C."/>
        </authorList>
    </citation>
    <scope>NUCLEOTIDE SEQUENCE [LARGE SCALE GENOMIC DNA]</scope>
</reference>
<evidence type="ECO:0000259" key="2">
    <source>
        <dbReference type="PROSITE" id="PS50188"/>
    </source>
</evidence>
<feature type="region of interest" description="Disordered" evidence="1">
    <location>
        <begin position="383"/>
        <end position="402"/>
    </location>
</feature>
<dbReference type="InterPro" id="IPR001870">
    <property type="entry name" value="B30.2/SPRY"/>
</dbReference>